<proteinExistence type="predicted"/>
<name>A0A0C3IE79_PISTI</name>
<feature type="compositionally biased region" description="Pro residues" evidence="1">
    <location>
        <begin position="46"/>
        <end position="56"/>
    </location>
</feature>
<sequence>MSTGHNFYNAMDRPTQRFTHLTHDPFARLVVPPGYHPSISSALHSPLPPRGSPTRS</sequence>
<dbReference type="InParanoid" id="A0A0C3IE79"/>
<dbReference type="Proteomes" id="UP000054217">
    <property type="component" value="Unassembled WGS sequence"/>
</dbReference>
<dbReference type="EMBL" id="KN832070">
    <property type="protein sequence ID" value="KIN95327.1"/>
    <property type="molecule type" value="Genomic_DNA"/>
</dbReference>
<gene>
    <name evidence="2" type="ORF">M404DRAFT_1007627</name>
</gene>
<evidence type="ECO:0000313" key="2">
    <source>
        <dbReference type="EMBL" id="KIN95327.1"/>
    </source>
</evidence>
<reference evidence="3" key="2">
    <citation type="submission" date="2015-01" db="EMBL/GenBank/DDBJ databases">
        <title>Evolutionary Origins and Diversification of the Mycorrhizal Mutualists.</title>
        <authorList>
            <consortium name="DOE Joint Genome Institute"/>
            <consortium name="Mycorrhizal Genomics Consortium"/>
            <person name="Kohler A."/>
            <person name="Kuo A."/>
            <person name="Nagy L.G."/>
            <person name="Floudas D."/>
            <person name="Copeland A."/>
            <person name="Barry K.W."/>
            <person name="Cichocki N."/>
            <person name="Veneault-Fourrey C."/>
            <person name="LaButti K."/>
            <person name="Lindquist E.A."/>
            <person name="Lipzen A."/>
            <person name="Lundell T."/>
            <person name="Morin E."/>
            <person name="Murat C."/>
            <person name="Riley R."/>
            <person name="Ohm R."/>
            <person name="Sun H."/>
            <person name="Tunlid A."/>
            <person name="Henrissat B."/>
            <person name="Grigoriev I.V."/>
            <person name="Hibbett D.S."/>
            <person name="Martin F."/>
        </authorList>
    </citation>
    <scope>NUCLEOTIDE SEQUENCE [LARGE SCALE GENOMIC DNA]</scope>
    <source>
        <strain evidence="3">Marx 270</strain>
    </source>
</reference>
<protein>
    <submittedName>
        <fullName evidence="2">Uncharacterized protein</fullName>
    </submittedName>
</protein>
<evidence type="ECO:0000256" key="1">
    <source>
        <dbReference type="SAM" id="MobiDB-lite"/>
    </source>
</evidence>
<organism evidence="2 3">
    <name type="scientific">Pisolithus tinctorius Marx 270</name>
    <dbReference type="NCBI Taxonomy" id="870435"/>
    <lineage>
        <taxon>Eukaryota</taxon>
        <taxon>Fungi</taxon>
        <taxon>Dikarya</taxon>
        <taxon>Basidiomycota</taxon>
        <taxon>Agaricomycotina</taxon>
        <taxon>Agaricomycetes</taxon>
        <taxon>Agaricomycetidae</taxon>
        <taxon>Boletales</taxon>
        <taxon>Sclerodermatineae</taxon>
        <taxon>Pisolithaceae</taxon>
        <taxon>Pisolithus</taxon>
    </lineage>
</organism>
<reference evidence="2 3" key="1">
    <citation type="submission" date="2014-04" db="EMBL/GenBank/DDBJ databases">
        <authorList>
            <consortium name="DOE Joint Genome Institute"/>
            <person name="Kuo A."/>
            <person name="Kohler A."/>
            <person name="Costa M.D."/>
            <person name="Nagy L.G."/>
            <person name="Floudas D."/>
            <person name="Copeland A."/>
            <person name="Barry K.W."/>
            <person name="Cichocki N."/>
            <person name="Veneault-Fourrey C."/>
            <person name="LaButti K."/>
            <person name="Lindquist E.A."/>
            <person name="Lipzen A."/>
            <person name="Lundell T."/>
            <person name="Morin E."/>
            <person name="Murat C."/>
            <person name="Sun H."/>
            <person name="Tunlid A."/>
            <person name="Henrissat B."/>
            <person name="Grigoriev I.V."/>
            <person name="Hibbett D.S."/>
            <person name="Martin F."/>
            <person name="Nordberg H.P."/>
            <person name="Cantor M.N."/>
            <person name="Hua S.X."/>
        </authorList>
    </citation>
    <scope>NUCLEOTIDE SEQUENCE [LARGE SCALE GENOMIC DNA]</scope>
    <source>
        <strain evidence="2 3">Marx 270</strain>
    </source>
</reference>
<dbReference type="HOGENOM" id="CLU_3015125_0_0_1"/>
<feature type="region of interest" description="Disordered" evidence="1">
    <location>
        <begin position="37"/>
        <end position="56"/>
    </location>
</feature>
<keyword evidence="3" id="KW-1185">Reference proteome</keyword>
<dbReference type="AlphaFoldDB" id="A0A0C3IE79"/>
<evidence type="ECO:0000313" key="3">
    <source>
        <dbReference type="Proteomes" id="UP000054217"/>
    </source>
</evidence>
<accession>A0A0C3IE79</accession>